<feature type="domain" description="Aminoglycoside phosphotransferase" evidence="1">
    <location>
        <begin position="36"/>
        <end position="261"/>
    </location>
</feature>
<evidence type="ECO:0000259" key="1">
    <source>
        <dbReference type="Pfam" id="PF01636"/>
    </source>
</evidence>
<keyword evidence="3" id="KW-1185">Reference proteome</keyword>
<keyword evidence="2" id="KW-0808">Transferase</keyword>
<dbReference type="InterPro" id="IPR011009">
    <property type="entry name" value="Kinase-like_dom_sf"/>
</dbReference>
<dbReference type="Proteomes" id="UP000198122">
    <property type="component" value="Unassembled WGS sequence"/>
</dbReference>
<proteinExistence type="predicted"/>
<organism evidence="2 3">
    <name type="scientific">Kytococcus aerolatus</name>
    <dbReference type="NCBI Taxonomy" id="592308"/>
    <lineage>
        <taxon>Bacteria</taxon>
        <taxon>Bacillati</taxon>
        <taxon>Actinomycetota</taxon>
        <taxon>Actinomycetes</taxon>
        <taxon>Micrococcales</taxon>
        <taxon>Kytococcaceae</taxon>
        <taxon>Kytococcus</taxon>
    </lineage>
</organism>
<reference evidence="2 3" key="1">
    <citation type="submission" date="2017-06" db="EMBL/GenBank/DDBJ databases">
        <authorList>
            <person name="Kim H.J."/>
            <person name="Triplett B.A."/>
        </authorList>
    </citation>
    <scope>NUCLEOTIDE SEQUENCE [LARGE SCALE GENOMIC DNA]</scope>
    <source>
        <strain evidence="2 3">DSM 22179</strain>
    </source>
</reference>
<dbReference type="GO" id="GO:0016740">
    <property type="term" value="F:transferase activity"/>
    <property type="evidence" value="ECO:0007669"/>
    <property type="project" value="UniProtKB-KW"/>
</dbReference>
<sequence>MSSTTQQGRMKAQDLPEGFRARLEARFGLDLAGATDLAGGASPGPVFVAEDAAGRPVLGKVCPLDAPYGSADLLLHETQVSRALPAVDAVPAFLGGGVHQGYRYLLREFVPGTQPAAPWDERVFRTCFHTLGSLSQSLQGVRPPSVPTVAESSNSIRSTWQHLPSLEGSVDPWWLQEWVSGLAADAVAQVQGADLCHWDIRSDNLVCTADRVLVVDWGQAKMGAPWIDRALLFLDAATNGADLDLAAFFARSGLPARAVLSLFAAVGMSYEVKAACADNDFALRMRPSYQRWAAGCRAAMTTIRDAGSA</sequence>
<dbReference type="AlphaFoldDB" id="A0A212U0D6"/>
<dbReference type="SUPFAM" id="SSF56112">
    <property type="entry name" value="Protein kinase-like (PK-like)"/>
    <property type="match status" value="1"/>
</dbReference>
<dbReference type="RefSeq" id="WP_088818504.1">
    <property type="nucleotide sequence ID" value="NZ_FYEZ01000002.1"/>
</dbReference>
<gene>
    <name evidence="2" type="ORF">SAMN05445756_1549</name>
</gene>
<dbReference type="Gene3D" id="3.90.1200.10">
    <property type="match status" value="1"/>
</dbReference>
<protein>
    <submittedName>
        <fullName evidence="2">Phosphotransferase enzyme family protein</fullName>
    </submittedName>
</protein>
<evidence type="ECO:0000313" key="3">
    <source>
        <dbReference type="Proteomes" id="UP000198122"/>
    </source>
</evidence>
<name>A0A212U0D6_9MICO</name>
<evidence type="ECO:0000313" key="2">
    <source>
        <dbReference type="EMBL" id="SNC71594.1"/>
    </source>
</evidence>
<dbReference type="InterPro" id="IPR002575">
    <property type="entry name" value="Aminoglycoside_PTrfase"/>
</dbReference>
<dbReference type="Pfam" id="PF01636">
    <property type="entry name" value="APH"/>
    <property type="match status" value="1"/>
</dbReference>
<accession>A0A212U0D6</accession>
<dbReference type="EMBL" id="FYEZ01000002">
    <property type="protein sequence ID" value="SNC71594.1"/>
    <property type="molecule type" value="Genomic_DNA"/>
</dbReference>
<dbReference type="OrthoDB" id="2570531at2"/>